<dbReference type="InterPro" id="IPR015109">
    <property type="entry name" value="Restrct_endonuc_II_EcoRII_C"/>
</dbReference>
<protein>
    <submittedName>
        <fullName evidence="2">Restriction endonuclease</fullName>
    </submittedName>
</protein>
<evidence type="ECO:0000259" key="1">
    <source>
        <dbReference type="Pfam" id="PF09019"/>
    </source>
</evidence>
<feature type="domain" description="Restriction endonuclease type II EcoRII C-terminal" evidence="1">
    <location>
        <begin position="231"/>
        <end position="399"/>
    </location>
</feature>
<dbReference type="EMBL" id="LR536450">
    <property type="protein sequence ID" value="VFU08872.1"/>
    <property type="molecule type" value="Genomic_DNA"/>
</dbReference>
<dbReference type="Gene3D" id="3.40.91.80">
    <property type="match status" value="1"/>
</dbReference>
<gene>
    <name evidence="2" type="ORF">MTUNDRAET4_1979</name>
</gene>
<dbReference type="RefSeq" id="WP_197731965.1">
    <property type="nucleotide sequence ID" value="NZ_CP139089.1"/>
</dbReference>
<dbReference type="GO" id="GO:0009036">
    <property type="term" value="F:type II site-specific deoxyribonuclease activity"/>
    <property type="evidence" value="ECO:0007669"/>
    <property type="project" value="InterPro"/>
</dbReference>
<organism evidence="2 3">
    <name type="scientific">Methylocella tundrae</name>
    <dbReference type="NCBI Taxonomy" id="227605"/>
    <lineage>
        <taxon>Bacteria</taxon>
        <taxon>Pseudomonadati</taxon>
        <taxon>Pseudomonadota</taxon>
        <taxon>Alphaproteobacteria</taxon>
        <taxon>Hyphomicrobiales</taxon>
        <taxon>Beijerinckiaceae</taxon>
        <taxon>Methylocella</taxon>
    </lineage>
</organism>
<dbReference type="AlphaFoldDB" id="A0A4U8Z0S4"/>
<reference evidence="2 3" key="1">
    <citation type="submission" date="2019-03" db="EMBL/GenBank/DDBJ databases">
        <authorList>
            <person name="Kox A.R. M."/>
        </authorList>
    </citation>
    <scope>NUCLEOTIDE SEQUENCE [LARGE SCALE GENOMIC DNA]</scope>
    <source>
        <strain evidence="2">MTUNDRAET4 annotated genome</strain>
    </source>
</reference>
<dbReference type="GO" id="GO:0009307">
    <property type="term" value="P:DNA restriction-modification system"/>
    <property type="evidence" value="ECO:0007669"/>
    <property type="project" value="InterPro"/>
</dbReference>
<dbReference type="Proteomes" id="UP000294360">
    <property type="component" value="Chromosome"/>
</dbReference>
<dbReference type="Pfam" id="PF09019">
    <property type="entry name" value="EcoRII-C"/>
    <property type="match status" value="1"/>
</dbReference>
<name>A0A4U8Z0S4_METTU</name>
<evidence type="ECO:0000313" key="3">
    <source>
        <dbReference type="Proteomes" id="UP000294360"/>
    </source>
</evidence>
<dbReference type="InterPro" id="IPR038365">
    <property type="entry name" value="EcoRII_C_sf"/>
</dbReference>
<keyword evidence="2" id="KW-0378">Hydrolase</keyword>
<dbReference type="KEGG" id="mtun:MTUNDRAET4_1979"/>
<dbReference type="InterPro" id="IPR011335">
    <property type="entry name" value="Restrct_endonuc-II-like"/>
</dbReference>
<dbReference type="REBASE" id="306586">
    <property type="entry name" value="MtuAET4ORF1981P"/>
</dbReference>
<sequence length="408" mass="46209">MTIRCGLLSDLFVGVVAKRLTLVETVTKSSNQHEFQGTRPLRKLFGEEDQRNIQTRFVWLAGEQEGVSEDGFLSWSNVRKGKPRTAEYHLYYSGNAVTEAMRPGDTMFLARRLDGSILVVVVPAGSTVDSQMMWLFGIEEQRELKEEYKDIEHDRQAELDFAARYVLDELGIEIEEPEVDVLDDLLVPFGMSFPTTAVFSAIARKSLPHVDPRDGADLALMAWLEREESLFKRLERTIVAQRLKTGFMGADEADVEGFLSFSLSVQNRRKSRAGQSLENHLETVFKAHGLRYARGTMTEGKSKPDFLFPGDAEYQDAAFPPEKLTLLGSKSTCKDRWRQVLSEGVRVHDKHLVTLEPSISENQTDEMKTHRLQLVLPKAIHATYKPAQQAWLMDLTGFIGLVQDRQEA</sequence>
<dbReference type="SUPFAM" id="SSF52980">
    <property type="entry name" value="Restriction endonuclease-like"/>
    <property type="match status" value="1"/>
</dbReference>
<dbReference type="GO" id="GO:0003677">
    <property type="term" value="F:DNA binding"/>
    <property type="evidence" value="ECO:0007669"/>
    <property type="project" value="InterPro"/>
</dbReference>
<keyword evidence="2" id="KW-0255">Endonuclease</keyword>
<keyword evidence="2" id="KW-0540">Nuclease</keyword>
<proteinExistence type="predicted"/>
<accession>A0A4U8Z0S4</accession>
<evidence type="ECO:0000313" key="2">
    <source>
        <dbReference type="EMBL" id="VFU08872.1"/>
    </source>
</evidence>